<feature type="region of interest" description="Disordered" evidence="1">
    <location>
        <begin position="156"/>
        <end position="186"/>
    </location>
</feature>
<reference evidence="2 3" key="1">
    <citation type="submission" date="2020-08" db="EMBL/GenBank/DDBJ databases">
        <title>Sequencing the genomes of 1000 actinobacteria strains.</title>
        <authorList>
            <person name="Klenk H.-P."/>
        </authorList>
    </citation>
    <scope>NUCLEOTIDE SEQUENCE [LARGE SCALE GENOMIC DNA]</scope>
    <source>
        <strain evidence="2 3">DSM 23040</strain>
    </source>
</reference>
<sequence>MSVVRRIARPLLAAPFIVDGARTVARPQRVVDGLPVELPELDSYVTSAGIPTDAQTLVRVFGGVAAAAGVAFALNRAPRFSAGALLLSSTIALGGRRRIWELEGKERLEELGRIAGDLGLLGGVLLAVVDTDGKPGLAWRVDHAIERGQKIAENKRKDLEKAQKAAERSKSAKKLDKKLAKKIKKA</sequence>
<keyword evidence="3" id="KW-1185">Reference proteome</keyword>
<feature type="compositionally biased region" description="Basic and acidic residues" evidence="1">
    <location>
        <begin position="156"/>
        <end position="178"/>
    </location>
</feature>
<accession>A0A839QQN1</accession>
<name>A0A839QQN1_9MICO</name>
<dbReference type="RefSeq" id="WP_183373858.1">
    <property type="nucleotide sequence ID" value="NZ_CBCSFZ010000010.1"/>
</dbReference>
<gene>
    <name evidence="2" type="ORF">FHX50_000333</name>
</gene>
<evidence type="ECO:0000313" key="3">
    <source>
        <dbReference type="Proteomes" id="UP000568050"/>
    </source>
</evidence>
<evidence type="ECO:0000313" key="2">
    <source>
        <dbReference type="EMBL" id="MBB3022085.1"/>
    </source>
</evidence>
<proteinExistence type="predicted"/>
<organism evidence="2 3">
    <name type="scientific">Helcobacillus massiliensis</name>
    <dbReference type="NCBI Taxonomy" id="521392"/>
    <lineage>
        <taxon>Bacteria</taxon>
        <taxon>Bacillati</taxon>
        <taxon>Actinomycetota</taxon>
        <taxon>Actinomycetes</taxon>
        <taxon>Micrococcales</taxon>
        <taxon>Dermabacteraceae</taxon>
        <taxon>Helcobacillus</taxon>
    </lineage>
</organism>
<evidence type="ECO:0000256" key="1">
    <source>
        <dbReference type="SAM" id="MobiDB-lite"/>
    </source>
</evidence>
<dbReference type="EMBL" id="JACHWP010000001">
    <property type="protein sequence ID" value="MBB3022085.1"/>
    <property type="molecule type" value="Genomic_DNA"/>
</dbReference>
<dbReference type="Proteomes" id="UP000568050">
    <property type="component" value="Unassembled WGS sequence"/>
</dbReference>
<protein>
    <submittedName>
        <fullName evidence="2">Putative membrane protein YphA (DoxX/SURF4 family)</fullName>
    </submittedName>
</protein>
<dbReference type="AlphaFoldDB" id="A0A839QQN1"/>
<comment type="caution">
    <text evidence="2">The sequence shown here is derived from an EMBL/GenBank/DDBJ whole genome shotgun (WGS) entry which is preliminary data.</text>
</comment>